<dbReference type="Proteomes" id="UP000553957">
    <property type="component" value="Unassembled WGS sequence"/>
</dbReference>
<dbReference type="SMART" id="SM00421">
    <property type="entry name" value="HTH_LUXR"/>
    <property type="match status" value="1"/>
</dbReference>
<proteinExistence type="predicted"/>
<dbReference type="InterPro" id="IPR039420">
    <property type="entry name" value="WalR-like"/>
</dbReference>
<evidence type="ECO:0000313" key="3">
    <source>
        <dbReference type="EMBL" id="MBB6571838.1"/>
    </source>
</evidence>
<dbReference type="EMBL" id="JABJRC010000008">
    <property type="protein sequence ID" value="NOL44478.1"/>
    <property type="molecule type" value="Genomic_DNA"/>
</dbReference>
<dbReference type="GO" id="GO:0003677">
    <property type="term" value="F:DNA binding"/>
    <property type="evidence" value="ECO:0007669"/>
    <property type="project" value="UniProtKB-KW"/>
</dbReference>
<evidence type="ECO:0000313" key="4">
    <source>
        <dbReference type="EMBL" id="NOL44478.1"/>
    </source>
</evidence>
<evidence type="ECO:0000313" key="5">
    <source>
        <dbReference type="Proteomes" id="UP000534306"/>
    </source>
</evidence>
<dbReference type="InterPro" id="IPR016032">
    <property type="entry name" value="Sig_transdc_resp-reg_C-effctor"/>
</dbReference>
<dbReference type="InterPro" id="IPR000792">
    <property type="entry name" value="Tscrpt_reg_LuxR_C"/>
</dbReference>
<sequence length="364" mass="39482">MQTYHAESARAGLQAAAMAGLGWEDFAQTAIELLNRAVPNDGICLGPSDPATGLLTGRVKSGLEEVDEAQFLLHEYGADDVNRFSDLARREVGVSILFEATKGRPELSERYRVIAPTVGLEHEMRGTLRADTQMWGFYTIYRYQGRSGFSPGEADFMHRLEPLLTTGIRRSLIASQLARSQPTQGAAVLIVDAANQVVSATDAAEERIAELGGHLWSQLPTPVLVVVSAARGRQPSLPQVRLRARNGQWVSVHAAPVRGPNGRTSDIAVTIENAGAAAIIPLVVAAYGLTERERTVVQQVLTGASTAEMAKALHLSPYTVQDHLKAIFEKTSVSSRRELQGRIFFDHYAGRLDNPLDAHGWLAG</sequence>
<dbReference type="PROSITE" id="PS50043">
    <property type="entry name" value="HTH_LUXR_2"/>
    <property type="match status" value="1"/>
</dbReference>
<reference evidence="3 6" key="2">
    <citation type="submission" date="2020-08" db="EMBL/GenBank/DDBJ databases">
        <title>Sequencing the genomes of 1000 actinobacteria strains.</title>
        <authorList>
            <person name="Klenk H.-P."/>
        </authorList>
    </citation>
    <scope>NUCLEOTIDE SEQUENCE [LARGE SCALE GENOMIC DNA]</scope>
    <source>
        <strain evidence="3 6">DSM 15626</strain>
    </source>
</reference>
<keyword evidence="5" id="KW-1185">Reference proteome</keyword>
<keyword evidence="1 3" id="KW-0238">DNA-binding</keyword>
<evidence type="ECO:0000259" key="2">
    <source>
        <dbReference type="PROSITE" id="PS50043"/>
    </source>
</evidence>
<dbReference type="InterPro" id="IPR036388">
    <property type="entry name" value="WH-like_DNA-bd_sf"/>
</dbReference>
<dbReference type="AlphaFoldDB" id="A0A7Y4P2X3"/>
<dbReference type="Proteomes" id="UP000534306">
    <property type="component" value="Unassembled WGS sequence"/>
</dbReference>
<evidence type="ECO:0000256" key="1">
    <source>
        <dbReference type="ARBA" id="ARBA00023125"/>
    </source>
</evidence>
<comment type="caution">
    <text evidence="4">The sequence shown here is derived from an EMBL/GenBank/DDBJ whole genome shotgun (WGS) entry which is preliminary data.</text>
</comment>
<dbReference type="SUPFAM" id="SSF46894">
    <property type="entry name" value="C-terminal effector domain of the bipartite response regulators"/>
    <property type="match status" value="1"/>
</dbReference>
<dbReference type="PANTHER" id="PTHR43214">
    <property type="entry name" value="TWO-COMPONENT RESPONSE REGULATOR"/>
    <property type="match status" value="1"/>
</dbReference>
<accession>A0A7Y4P2X3</accession>
<feature type="domain" description="HTH luxR-type" evidence="2">
    <location>
        <begin position="282"/>
        <end position="348"/>
    </location>
</feature>
<name>A0A7Y4P2X3_9ACTN</name>
<dbReference type="CDD" id="cd06170">
    <property type="entry name" value="LuxR_C_like"/>
    <property type="match status" value="1"/>
</dbReference>
<evidence type="ECO:0000313" key="6">
    <source>
        <dbReference type="Proteomes" id="UP000553957"/>
    </source>
</evidence>
<dbReference type="PRINTS" id="PR00038">
    <property type="entry name" value="HTHLUXR"/>
</dbReference>
<dbReference type="Gene3D" id="1.10.10.10">
    <property type="entry name" value="Winged helix-like DNA-binding domain superfamily/Winged helix DNA-binding domain"/>
    <property type="match status" value="1"/>
</dbReference>
<dbReference type="Pfam" id="PF00196">
    <property type="entry name" value="GerE"/>
    <property type="match status" value="1"/>
</dbReference>
<protein>
    <submittedName>
        <fullName evidence="3">DNA-binding CsgD family transcriptional regulator</fullName>
    </submittedName>
    <submittedName>
        <fullName evidence="4">LuxR family transcriptional regulator</fullName>
    </submittedName>
</protein>
<dbReference type="RefSeq" id="WP_171677706.1">
    <property type="nucleotide sequence ID" value="NZ_BAAAGT010000009.1"/>
</dbReference>
<organism evidence="4 5">
    <name type="scientific">Kribbella sandramycini</name>
    <dbReference type="NCBI Taxonomy" id="60450"/>
    <lineage>
        <taxon>Bacteria</taxon>
        <taxon>Bacillati</taxon>
        <taxon>Actinomycetota</taxon>
        <taxon>Actinomycetes</taxon>
        <taxon>Propionibacteriales</taxon>
        <taxon>Kribbellaceae</taxon>
        <taxon>Kribbella</taxon>
    </lineage>
</organism>
<dbReference type="EMBL" id="JACHKF010000001">
    <property type="protein sequence ID" value="MBB6571838.1"/>
    <property type="molecule type" value="Genomic_DNA"/>
</dbReference>
<gene>
    <name evidence="3" type="ORF">HNR71_007475</name>
    <name evidence="4" type="ORF">HPO96_29950</name>
</gene>
<reference evidence="4 5" key="1">
    <citation type="submission" date="2020-05" db="EMBL/GenBank/DDBJ databases">
        <title>Genome sequence of Kribbella sandramycini ATCC 39419.</title>
        <authorList>
            <person name="Maclea K.S."/>
            <person name="Fair J.L."/>
        </authorList>
    </citation>
    <scope>NUCLEOTIDE SEQUENCE [LARGE SCALE GENOMIC DNA]</scope>
    <source>
        <strain evidence="4 5">ATCC 39419</strain>
    </source>
</reference>
<dbReference type="GO" id="GO:0006355">
    <property type="term" value="P:regulation of DNA-templated transcription"/>
    <property type="evidence" value="ECO:0007669"/>
    <property type="project" value="InterPro"/>
</dbReference>